<reference evidence="2" key="1">
    <citation type="submission" date="2020-02" db="EMBL/GenBank/DDBJ databases">
        <authorList>
            <person name="Palmer J.M."/>
        </authorList>
    </citation>
    <scope>NUCLEOTIDE SEQUENCE</scope>
    <source>
        <strain evidence="2">EPUS1.4</strain>
        <tissue evidence="2">Thallus</tissue>
    </source>
</reference>
<protein>
    <submittedName>
        <fullName evidence="2">Uncharacterized protein</fullName>
    </submittedName>
</protein>
<dbReference type="Gene3D" id="1.25.40.20">
    <property type="entry name" value="Ankyrin repeat-containing domain"/>
    <property type="match status" value="1"/>
</dbReference>
<dbReference type="InterPro" id="IPR002110">
    <property type="entry name" value="Ankyrin_rpt"/>
</dbReference>
<dbReference type="Proteomes" id="UP000606974">
    <property type="component" value="Unassembled WGS sequence"/>
</dbReference>
<evidence type="ECO:0000256" key="1">
    <source>
        <dbReference type="PROSITE-ProRule" id="PRU00023"/>
    </source>
</evidence>
<name>A0A8H7E8H9_9EURO</name>
<dbReference type="PROSITE" id="PS50297">
    <property type="entry name" value="ANK_REP_REGION"/>
    <property type="match status" value="1"/>
</dbReference>
<accession>A0A8H7E8H9</accession>
<sequence length="261" mass="29796">MMNYSSAILAFVREWDTSTVRVHCPFCLRTHSHGSGSLDFGHDSPSDASLKRQRASNCGHLLDDYQMCFPFEDAARGRGYSWFIDKIELKYVTVGLPPEIELENYFIEECNGSEDQDRISIITSDSTGSGDDPAKNLAEEFQSKAKIEDVNLTNVYKQEMADPRRRQTLFFSYCTSKKTVQVRHMLQQYKEDRLFDKRDQYGDDVMSLVAMKGHLCVMELLHKAGADVSNVNNRGHTPLMEAALWGQENVVKFRVKKMADP</sequence>
<proteinExistence type="predicted"/>
<keyword evidence="3" id="KW-1185">Reference proteome</keyword>
<feature type="repeat" description="ANK" evidence="1">
    <location>
        <begin position="234"/>
        <end position="261"/>
    </location>
</feature>
<dbReference type="SUPFAM" id="SSF48403">
    <property type="entry name" value="Ankyrin repeat"/>
    <property type="match status" value="1"/>
</dbReference>
<dbReference type="PROSITE" id="PS50088">
    <property type="entry name" value="ANK_REPEAT"/>
    <property type="match status" value="1"/>
</dbReference>
<organism evidence="2 3">
    <name type="scientific">Endocarpon pusillum</name>
    <dbReference type="NCBI Taxonomy" id="364733"/>
    <lineage>
        <taxon>Eukaryota</taxon>
        <taxon>Fungi</taxon>
        <taxon>Dikarya</taxon>
        <taxon>Ascomycota</taxon>
        <taxon>Pezizomycotina</taxon>
        <taxon>Eurotiomycetes</taxon>
        <taxon>Chaetothyriomycetidae</taxon>
        <taxon>Verrucariales</taxon>
        <taxon>Verrucariaceae</taxon>
        <taxon>Endocarpon</taxon>
    </lineage>
</organism>
<gene>
    <name evidence="2" type="ORF">GJ744_001933</name>
</gene>
<comment type="caution">
    <text evidence="2">The sequence shown here is derived from an EMBL/GenBank/DDBJ whole genome shotgun (WGS) entry which is preliminary data.</text>
</comment>
<evidence type="ECO:0000313" key="2">
    <source>
        <dbReference type="EMBL" id="KAF7512365.1"/>
    </source>
</evidence>
<keyword evidence="1" id="KW-0040">ANK repeat</keyword>
<dbReference type="InterPro" id="IPR036770">
    <property type="entry name" value="Ankyrin_rpt-contain_sf"/>
</dbReference>
<dbReference type="OrthoDB" id="4505660at2759"/>
<evidence type="ECO:0000313" key="3">
    <source>
        <dbReference type="Proteomes" id="UP000606974"/>
    </source>
</evidence>
<dbReference type="Pfam" id="PF12796">
    <property type="entry name" value="Ank_2"/>
    <property type="match status" value="1"/>
</dbReference>
<dbReference type="AlphaFoldDB" id="A0A8H7E8H9"/>
<dbReference type="EMBL" id="JAACFV010000013">
    <property type="protein sequence ID" value="KAF7512365.1"/>
    <property type="molecule type" value="Genomic_DNA"/>
</dbReference>